<evidence type="ECO:0000313" key="2">
    <source>
        <dbReference type="Proteomes" id="UP000238430"/>
    </source>
</evidence>
<organism evidence="1 2">
    <name type="scientific">Mesoflavibacter zeaxanthinifaciens subsp. sabulilitoris</name>
    <dbReference type="NCBI Taxonomy" id="1520893"/>
    <lineage>
        <taxon>Bacteria</taxon>
        <taxon>Pseudomonadati</taxon>
        <taxon>Bacteroidota</taxon>
        <taxon>Flavobacteriia</taxon>
        <taxon>Flavobacteriales</taxon>
        <taxon>Flavobacteriaceae</taxon>
        <taxon>Mesoflavibacter</taxon>
    </lineage>
</organism>
<dbReference type="Proteomes" id="UP000238430">
    <property type="component" value="Unassembled WGS sequence"/>
</dbReference>
<evidence type="ECO:0000313" key="1">
    <source>
        <dbReference type="EMBL" id="PSG94517.1"/>
    </source>
</evidence>
<gene>
    <name evidence="1" type="ORF">C7H61_00860</name>
</gene>
<protein>
    <submittedName>
        <fullName evidence="1">Uncharacterized protein</fullName>
    </submittedName>
</protein>
<dbReference type="RefSeq" id="WP_106676318.1">
    <property type="nucleotide sequence ID" value="NZ_JACHWV010000010.1"/>
</dbReference>
<name>A0A2T1NNQ0_9FLAO</name>
<dbReference type="OrthoDB" id="9964036at2"/>
<accession>A0A2T1NNQ0</accession>
<sequence>MKIYTIPLKVFIYAESFGGTCVRFCLPKGKVFYTVELLPEYGIKDGKIIGRLRNKEYYFDINTKVLCDCRYLKDYWDTWKNGERFFNQWFIEKKDVL</sequence>
<keyword evidence="2" id="KW-1185">Reference proteome</keyword>
<dbReference type="EMBL" id="PXOT01000010">
    <property type="protein sequence ID" value="PSG94517.1"/>
    <property type="molecule type" value="Genomic_DNA"/>
</dbReference>
<comment type="caution">
    <text evidence="1">The sequence shown here is derived from an EMBL/GenBank/DDBJ whole genome shotgun (WGS) entry which is preliminary data.</text>
</comment>
<reference evidence="1 2" key="1">
    <citation type="submission" date="2018-03" db="EMBL/GenBank/DDBJ databases">
        <title>Mesoflavibacter sp. HG37 and Mesoflavibacter sp. HG96 sp.nov., two marine bacteria isolated from seawater of Western Pacific Ocean.</title>
        <authorList>
            <person name="Cheng H."/>
            <person name="Wu Y.-H."/>
            <person name="Guo L.-L."/>
            <person name="Xu X.-W."/>
        </authorList>
    </citation>
    <scope>NUCLEOTIDE SEQUENCE [LARGE SCALE GENOMIC DNA]</scope>
    <source>
        <strain evidence="1 2">KCTC 42117</strain>
    </source>
</reference>
<proteinExistence type="predicted"/>
<dbReference type="AlphaFoldDB" id="A0A2T1NNQ0"/>